<keyword evidence="7 8" id="KW-0349">Heme</keyword>
<reference evidence="9 10" key="1">
    <citation type="journal article" date="2016" name="Mol. Biol. Evol.">
        <title>Comparative Genomics of Early-Diverging Mushroom-Forming Fungi Provides Insights into the Origins of Lignocellulose Decay Capabilities.</title>
        <authorList>
            <person name="Nagy L.G."/>
            <person name="Riley R."/>
            <person name="Tritt A."/>
            <person name="Adam C."/>
            <person name="Daum C."/>
            <person name="Floudas D."/>
            <person name="Sun H."/>
            <person name="Yadav J.S."/>
            <person name="Pangilinan J."/>
            <person name="Larsson K.H."/>
            <person name="Matsuura K."/>
            <person name="Barry K."/>
            <person name="Labutti K."/>
            <person name="Kuo R."/>
            <person name="Ohm R.A."/>
            <person name="Bhattacharya S.S."/>
            <person name="Shirouzu T."/>
            <person name="Yoshinaga Y."/>
            <person name="Martin F.M."/>
            <person name="Grigoriev I.V."/>
            <person name="Hibbett D.S."/>
        </authorList>
    </citation>
    <scope>NUCLEOTIDE SEQUENCE [LARGE SCALE GENOMIC DNA]</scope>
    <source>
        <strain evidence="9 10">L-15889</strain>
    </source>
</reference>
<dbReference type="AlphaFoldDB" id="A0A165MTB0"/>
<dbReference type="InterPro" id="IPR002401">
    <property type="entry name" value="Cyt_P450_E_grp-I"/>
</dbReference>
<dbReference type="Pfam" id="PF00067">
    <property type="entry name" value="p450"/>
    <property type="match status" value="1"/>
</dbReference>
<dbReference type="GO" id="GO:0020037">
    <property type="term" value="F:heme binding"/>
    <property type="evidence" value="ECO:0007669"/>
    <property type="project" value="InterPro"/>
</dbReference>
<keyword evidence="4 8" id="KW-0560">Oxidoreductase</keyword>
<evidence type="ECO:0000256" key="1">
    <source>
        <dbReference type="ARBA" id="ARBA00001971"/>
    </source>
</evidence>
<dbReference type="GO" id="GO:0016705">
    <property type="term" value="F:oxidoreductase activity, acting on paired donors, with incorporation or reduction of molecular oxygen"/>
    <property type="evidence" value="ECO:0007669"/>
    <property type="project" value="InterPro"/>
</dbReference>
<dbReference type="PROSITE" id="PS00086">
    <property type="entry name" value="CYTOCHROME_P450"/>
    <property type="match status" value="1"/>
</dbReference>
<keyword evidence="6 8" id="KW-0503">Monooxygenase</keyword>
<comment type="similarity">
    <text evidence="2 8">Belongs to the cytochrome P450 family.</text>
</comment>
<dbReference type="Proteomes" id="UP000076727">
    <property type="component" value="Unassembled WGS sequence"/>
</dbReference>
<dbReference type="InterPro" id="IPR017972">
    <property type="entry name" value="Cyt_P450_CS"/>
</dbReference>
<evidence type="ECO:0000256" key="7">
    <source>
        <dbReference type="PIRSR" id="PIRSR602401-1"/>
    </source>
</evidence>
<dbReference type="OrthoDB" id="1844152at2759"/>
<evidence type="ECO:0000256" key="6">
    <source>
        <dbReference type="ARBA" id="ARBA00023033"/>
    </source>
</evidence>
<dbReference type="PRINTS" id="PR00463">
    <property type="entry name" value="EP450I"/>
</dbReference>
<sequence>MGILPIFYAFAGLAALYALASRVRPNWRSLAHIPTVGGPPFPILSYIGTVRFFSRATELLEEGYSKHKDGLFKHAEAGRGWRVVVCSPKLIEDVRKASEDQLSFRAATNEALQASYTIGPSVQRNPYHVQVIRANLTTNESLSGIFSDMFDEMIHAFEKLIPVTDDWTCINAHETVIDIICRTSNRIFVGLPLCRNEGYCELNKRFTFDLFIGGLIVNWFPKVFKPTAVRLLTNVPNGICRGSNYLRGIIEERLEHEPGEKWEDKPNDMLQWLIDGAQGEERSVHALVKRMLVVNFAAIHTTSITFTQALLLLAAHPEHLPALREEVEAAVREEGWTKAALNRMRRVDSFLRETQRFAGLGAISMARKALQDFTFSDGTFIPAGTFVDAPSHSLHHDGRIYKNPHIFDPFRFASSSDEGTRYQMVATSTDYIPFGHGRHACPGRFFVAIELKTMLAHIAVTYDIKLERAGDPPLGRWIGASLVPDRKAEVLFRKRRD</sequence>
<dbReference type="PRINTS" id="PR00385">
    <property type="entry name" value="P450"/>
</dbReference>
<keyword evidence="10" id="KW-1185">Reference proteome</keyword>
<evidence type="ECO:0000256" key="4">
    <source>
        <dbReference type="ARBA" id="ARBA00023002"/>
    </source>
</evidence>
<proteinExistence type="inferred from homology"/>
<name>A0A165MTB0_9APHY</name>
<evidence type="ECO:0000256" key="2">
    <source>
        <dbReference type="ARBA" id="ARBA00010617"/>
    </source>
</evidence>
<comment type="cofactor">
    <cofactor evidence="1 7">
        <name>heme</name>
        <dbReference type="ChEBI" id="CHEBI:30413"/>
    </cofactor>
</comment>
<evidence type="ECO:0000313" key="10">
    <source>
        <dbReference type="Proteomes" id="UP000076727"/>
    </source>
</evidence>
<dbReference type="GO" id="GO:0005506">
    <property type="term" value="F:iron ion binding"/>
    <property type="evidence" value="ECO:0007669"/>
    <property type="project" value="InterPro"/>
</dbReference>
<keyword evidence="3 7" id="KW-0479">Metal-binding</keyword>
<dbReference type="InterPro" id="IPR001128">
    <property type="entry name" value="Cyt_P450"/>
</dbReference>
<dbReference type="PANTHER" id="PTHR46206:SF1">
    <property type="entry name" value="P450, PUTATIVE (EUROFUNG)-RELATED"/>
    <property type="match status" value="1"/>
</dbReference>
<dbReference type="EMBL" id="KV429095">
    <property type="protein sequence ID" value="KZT66093.1"/>
    <property type="molecule type" value="Genomic_DNA"/>
</dbReference>
<dbReference type="Gene3D" id="1.10.630.10">
    <property type="entry name" value="Cytochrome P450"/>
    <property type="match status" value="1"/>
</dbReference>
<evidence type="ECO:0000313" key="9">
    <source>
        <dbReference type="EMBL" id="KZT66093.1"/>
    </source>
</evidence>
<dbReference type="InterPro" id="IPR036396">
    <property type="entry name" value="Cyt_P450_sf"/>
</dbReference>
<feature type="binding site" description="axial binding residue" evidence="7">
    <location>
        <position position="441"/>
    </location>
    <ligand>
        <name>heme</name>
        <dbReference type="ChEBI" id="CHEBI:30413"/>
    </ligand>
    <ligandPart>
        <name>Fe</name>
        <dbReference type="ChEBI" id="CHEBI:18248"/>
    </ligandPart>
</feature>
<evidence type="ECO:0000256" key="8">
    <source>
        <dbReference type="RuleBase" id="RU000461"/>
    </source>
</evidence>
<evidence type="ECO:0000256" key="5">
    <source>
        <dbReference type="ARBA" id="ARBA00023004"/>
    </source>
</evidence>
<dbReference type="CDD" id="cd11041">
    <property type="entry name" value="CYP503A1-like"/>
    <property type="match status" value="1"/>
</dbReference>
<organism evidence="9 10">
    <name type="scientific">Daedalea quercina L-15889</name>
    <dbReference type="NCBI Taxonomy" id="1314783"/>
    <lineage>
        <taxon>Eukaryota</taxon>
        <taxon>Fungi</taxon>
        <taxon>Dikarya</taxon>
        <taxon>Basidiomycota</taxon>
        <taxon>Agaricomycotina</taxon>
        <taxon>Agaricomycetes</taxon>
        <taxon>Polyporales</taxon>
        <taxon>Fomitopsis</taxon>
    </lineage>
</organism>
<gene>
    <name evidence="9" type="ORF">DAEQUDRAFT_746735</name>
</gene>
<dbReference type="STRING" id="1314783.A0A165MTB0"/>
<dbReference type="PANTHER" id="PTHR46206">
    <property type="entry name" value="CYTOCHROME P450"/>
    <property type="match status" value="1"/>
</dbReference>
<keyword evidence="5 7" id="KW-0408">Iron</keyword>
<dbReference type="GO" id="GO:0004497">
    <property type="term" value="F:monooxygenase activity"/>
    <property type="evidence" value="ECO:0007669"/>
    <property type="project" value="UniProtKB-KW"/>
</dbReference>
<dbReference type="SUPFAM" id="SSF48264">
    <property type="entry name" value="Cytochrome P450"/>
    <property type="match status" value="1"/>
</dbReference>
<protein>
    <submittedName>
        <fullName evidence="9">Cytochrome P450</fullName>
    </submittedName>
</protein>
<accession>A0A165MTB0</accession>
<evidence type="ECO:0000256" key="3">
    <source>
        <dbReference type="ARBA" id="ARBA00022723"/>
    </source>
</evidence>